<dbReference type="InterPro" id="IPR038734">
    <property type="entry name" value="YhaN_AAA"/>
</dbReference>
<gene>
    <name evidence="3" type="ORF">HMPREF3213_02229</name>
</gene>
<feature type="coiled-coil region" evidence="1">
    <location>
        <begin position="181"/>
        <end position="239"/>
    </location>
</feature>
<dbReference type="EMBL" id="LRPN01000088">
    <property type="protein sequence ID" value="KWZ80725.1"/>
    <property type="molecule type" value="Genomic_DNA"/>
</dbReference>
<dbReference type="AlphaFoldDB" id="A0A133KMI5"/>
<comment type="caution">
    <text evidence="3">The sequence shown here is derived from an EMBL/GenBank/DDBJ whole genome shotgun (WGS) entry which is preliminary data.</text>
</comment>
<feature type="coiled-coil region" evidence="1">
    <location>
        <begin position="385"/>
        <end position="412"/>
    </location>
</feature>
<dbReference type="Proteomes" id="UP000070376">
    <property type="component" value="Unassembled WGS sequence"/>
</dbReference>
<dbReference type="InterPro" id="IPR027417">
    <property type="entry name" value="P-loop_NTPase"/>
</dbReference>
<dbReference type="PANTHER" id="PTHR41259">
    <property type="entry name" value="DOUBLE-STRAND BREAK REPAIR RAD50 ATPASE, PUTATIVE-RELATED"/>
    <property type="match status" value="1"/>
</dbReference>
<feature type="coiled-coil region" evidence="1">
    <location>
        <begin position="442"/>
        <end position="526"/>
    </location>
</feature>
<evidence type="ECO:0000256" key="1">
    <source>
        <dbReference type="SAM" id="Coils"/>
    </source>
</evidence>
<protein>
    <submittedName>
        <fullName evidence="3">M protein repeat protein</fullName>
    </submittedName>
</protein>
<name>A0A133KMI5_HEYCO</name>
<dbReference type="Pfam" id="PF13514">
    <property type="entry name" value="AAA_27"/>
    <property type="match status" value="1"/>
</dbReference>
<keyword evidence="1" id="KW-0175">Coiled coil</keyword>
<sequence length="1173" mass="132973">MRFDYLNLLAYGHFTDQMLSFDPEKNFHLLFGPNEAGKSTTLRSITHFLYGFPQKTNDAFLHGNTKLRIEGLLRNTKGEALQFTRRKGKKNTALDPDGNPVPENTVAAFLNHMPESQFLNMFALDHVRLREGGESLLESGGNAGESFFTAASGINVLRRVLENFDKQAGALYKKTGSVPELNKLLKREKELSKKINEQQLKVQAWKAFEARYRELEKELGVLTAKIKTLRSQKEQLQRVKWILPKIANRKNLLQKLEALGDVPDLPDNIAEVRAEAENKWNASRANLDKISRQLAGTEAEMKEISIPEHILEQAAAITGLYRQVQQYEDDEKMLPELEGKKQQLQAQLMSVMKEIDPGRATVENIEHYRLPSAQKEMIRELCKQKPLLDQAYESLKREGEKLEKELAKKLEELAALPDLPDVEKLEAVLTKVNRAGDVEAAIHELAAECRQKQRQVEEAVRALPLWDGGVEELVKLPVPGLEETVKKFEKEAEQLTRQLDSVQSRISRLKEDIEASEESIRRLDSIAEIPSEEKLSAVRALRDAGWQLIRTKLETGHWHETAETYTKGEPAASVYEKHVLEADQIADTMRLEAEKVGEKNKLLADIRKFRGKKEQLEKEKSGLEEALRAWESAWQNLWAPAQIRPLTPGEMREWLQKHTQIKSLMQDYEKAQEKMRALHDSRADCCNALSAVLKTFAAVSEGQPLAELVSLAENELKRVRNLAAKKDSLETAIRDLKEKREEMQTEKAEIGKKREAWLANWSSAVAGTAILEEVPPAVAESLLARYETCMQLYDAYNQTEKEQQAVTEKMARFEEKVQHILETAQLPSNGENAAVAVSQMYQLLQNAQQDDAALKKLKRRLEDLENERKEETEALEAAEAVLTELFQQAGCSTIEELKQIETAFLLKKSFEKDIRQIEADMLDAGAGKSLQELLDEAARFDADSIDADLAETGRELDRLEASRSEVEQEYGAVKKEYEEQIRGANMTAIEAGQERESVHAQIASLTEQYIQLKLAAALLQKGIEFYRSQNQNPILNRAGDIFARLTLHSFDGLAVDYNEQDEPVLMGVRSGENVPLNGMSDGTTDQLYLSLRLASIEKYAAENEPLPFIVDDILVHFDDERSKETLKVLLELSSCTQIIFFTHHQRLVDMMQEIAPKEAVQYLAFHGQKVAVH</sequence>
<reference evidence="4" key="1">
    <citation type="submission" date="2016-01" db="EMBL/GenBank/DDBJ databases">
        <authorList>
            <person name="Mitreva M."/>
            <person name="Pepin K.H."/>
            <person name="Mihindukulasuriya K.A."/>
            <person name="Fulton R."/>
            <person name="Fronick C."/>
            <person name="O'Laughlin M."/>
            <person name="Miner T."/>
            <person name="Herter B."/>
            <person name="Rosa B.A."/>
            <person name="Cordes M."/>
            <person name="Tomlinson C."/>
            <person name="Wollam A."/>
            <person name="Palsikar V.B."/>
            <person name="Mardis E.R."/>
            <person name="Wilson R.K."/>
        </authorList>
    </citation>
    <scope>NUCLEOTIDE SEQUENCE [LARGE SCALE GENOMIC DNA]</scope>
    <source>
        <strain evidence="4">GED7749B</strain>
    </source>
</reference>
<dbReference type="PANTHER" id="PTHR41259:SF1">
    <property type="entry name" value="DOUBLE-STRAND BREAK REPAIR RAD50 ATPASE, PUTATIVE-RELATED"/>
    <property type="match status" value="1"/>
</dbReference>
<evidence type="ECO:0000313" key="4">
    <source>
        <dbReference type="Proteomes" id="UP000070376"/>
    </source>
</evidence>
<dbReference type="Gene3D" id="3.40.50.300">
    <property type="entry name" value="P-loop containing nucleotide triphosphate hydrolases"/>
    <property type="match status" value="2"/>
</dbReference>
<proteinExistence type="predicted"/>
<dbReference type="PATRIC" id="fig|1398.22.peg.2236"/>
<evidence type="ECO:0000259" key="2">
    <source>
        <dbReference type="Pfam" id="PF13514"/>
    </source>
</evidence>
<feature type="coiled-coil region" evidence="1">
    <location>
        <begin position="599"/>
        <end position="633"/>
    </location>
</feature>
<organism evidence="3 4">
    <name type="scientific">Heyndrickxia coagulans</name>
    <name type="common">Weizmannia coagulans</name>
    <dbReference type="NCBI Taxonomy" id="1398"/>
    <lineage>
        <taxon>Bacteria</taxon>
        <taxon>Bacillati</taxon>
        <taxon>Bacillota</taxon>
        <taxon>Bacilli</taxon>
        <taxon>Bacillales</taxon>
        <taxon>Bacillaceae</taxon>
        <taxon>Heyndrickxia</taxon>
    </lineage>
</organism>
<feature type="domain" description="YhaN AAA" evidence="2">
    <location>
        <begin position="1"/>
        <end position="205"/>
    </location>
</feature>
<dbReference type="SUPFAM" id="SSF52540">
    <property type="entry name" value="P-loop containing nucleoside triphosphate hydrolases"/>
    <property type="match status" value="1"/>
</dbReference>
<dbReference type="RefSeq" id="WP_061086923.1">
    <property type="nucleotide sequence ID" value="NZ_KQ955858.1"/>
</dbReference>
<feature type="coiled-coil region" evidence="1">
    <location>
        <begin position="712"/>
        <end position="756"/>
    </location>
</feature>
<feature type="coiled-coil region" evidence="1">
    <location>
        <begin position="844"/>
        <end position="888"/>
    </location>
</feature>
<accession>A0A133KMI5</accession>
<feature type="coiled-coil region" evidence="1">
    <location>
        <begin position="327"/>
        <end position="354"/>
    </location>
</feature>
<evidence type="ECO:0000313" key="3">
    <source>
        <dbReference type="EMBL" id="KWZ80725.1"/>
    </source>
</evidence>
<feature type="coiled-coil region" evidence="1">
    <location>
        <begin position="942"/>
        <end position="976"/>
    </location>
</feature>